<proteinExistence type="predicted"/>
<evidence type="ECO:0000259" key="2">
    <source>
        <dbReference type="Pfam" id="PF03807"/>
    </source>
</evidence>
<dbReference type="Gene3D" id="3.40.50.720">
    <property type="entry name" value="NAD(P)-binding Rossmann-like Domain"/>
    <property type="match status" value="1"/>
</dbReference>
<dbReference type="InterPro" id="IPR051267">
    <property type="entry name" value="STEAP_metalloreductase"/>
</dbReference>
<dbReference type="InterPro" id="IPR028939">
    <property type="entry name" value="P5C_Rdtase_cat_N"/>
</dbReference>
<dbReference type="Proteomes" id="UP000092582">
    <property type="component" value="Chromosome 1"/>
</dbReference>
<feature type="domain" description="Pyrroline-5-carboxylate reductase catalytic N-terminal" evidence="2">
    <location>
        <begin position="3"/>
        <end position="93"/>
    </location>
</feature>
<sequence length="205" mass="20606">MTTISIIGSGNMATAIGTRAAKHGHSVELMSRNPAQAQALANQIGHGATAGTYGERPAGDIVILAVLYAGAIDVVAHFGDALAGKILVDITNPFNADGSGVVTTPGNSATQQIAAVAPEGARVVKAFNTIFGGVIAADQPVDLFFAGDGAEAKAQVATFLESLGMRPLDTGGLEMTHALEWAGILLVGVARNGAGFDIALSAEAV</sequence>
<keyword evidence="4" id="KW-1185">Reference proteome</keyword>
<dbReference type="STRING" id="670052.PA27867_2574"/>
<dbReference type="PATRIC" id="fig|670052.7.peg.2643"/>
<dbReference type="PANTHER" id="PTHR14239">
    <property type="entry name" value="DUDULIN-RELATED"/>
    <property type="match status" value="1"/>
</dbReference>
<dbReference type="InterPro" id="IPR036291">
    <property type="entry name" value="NAD(P)-bd_dom_sf"/>
</dbReference>
<gene>
    <name evidence="3" type="ORF">PA27867_2574</name>
</gene>
<keyword evidence="1" id="KW-0560">Oxidoreductase</keyword>
<reference evidence="3 4" key="1">
    <citation type="submission" date="2016-06" db="EMBL/GenBank/DDBJ databases">
        <title>Genome sequencing of Cryobacterium arcticum PAMC 27867.</title>
        <authorList>
            <person name="Lee J."/>
            <person name="Kim O.-S."/>
        </authorList>
    </citation>
    <scope>NUCLEOTIDE SEQUENCE [LARGE SCALE GENOMIC DNA]</scope>
    <source>
        <strain evidence="3 4">PAMC 27867</strain>
    </source>
</reference>
<evidence type="ECO:0000313" key="4">
    <source>
        <dbReference type="Proteomes" id="UP000092582"/>
    </source>
</evidence>
<dbReference type="PANTHER" id="PTHR14239:SF10">
    <property type="entry name" value="REDUCTASE"/>
    <property type="match status" value="1"/>
</dbReference>
<dbReference type="EMBL" id="CP016282">
    <property type="protein sequence ID" value="ANP73518.1"/>
    <property type="molecule type" value="Genomic_DNA"/>
</dbReference>
<name>A0A1B1BLV6_9MICO</name>
<dbReference type="RefSeq" id="WP_066596980.1">
    <property type="nucleotide sequence ID" value="NZ_CP016282.1"/>
</dbReference>
<protein>
    <submittedName>
        <fullName evidence="3">NADP oxidoreductase</fullName>
    </submittedName>
</protein>
<evidence type="ECO:0000256" key="1">
    <source>
        <dbReference type="ARBA" id="ARBA00023002"/>
    </source>
</evidence>
<accession>A0A1B1BLV6</accession>
<dbReference type="AlphaFoldDB" id="A0A1B1BLV6"/>
<dbReference type="KEGG" id="cart:PA27867_2574"/>
<evidence type="ECO:0000313" key="3">
    <source>
        <dbReference type="EMBL" id="ANP73518.1"/>
    </source>
</evidence>
<dbReference type="Pfam" id="PF03807">
    <property type="entry name" value="F420_oxidored"/>
    <property type="match status" value="1"/>
</dbReference>
<dbReference type="SUPFAM" id="SSF51735">
    <property type="entry name" value="NAD(P)-binding Rossmann-fold domains"/>
    <property type="match status" value="1"/>
</dbReference>
<dbReference type="OrthoDB" id="5738121at2"/>
<organism evidence="3 4">
    <name type="scientific">Cryobacterium arcticum</name>
    <dbReference type="NCBI Taxonomy" id="670052"/>
    <lineage>
        <taxon>Bacteria</taxon>
        <taxon>Bacillati</taxon>
        <taxon>Actinomycetota</taxon>
        <taxon>Actinomycetes</taxon>
        <taxon>Micrococcales</taxon>
        <taxon>Microbacteriaceae</taxon>
        <taxon>Cryobacterium</taxon>
    </lineage>
</organism>
<dbReference type="GO" id="GO:0016491">
    <property type="term" value="F:oxidoreductase activity"/>
    <property type="evidence" value="ECO:0007669"/>
    <property type="project" value="UniProtKB-KW"/>
</dbReference>